<name>A0A846TMC8_9BACI</name>
<sequence>MSIHLLIESMQKLLKLHKSLLELSLKKTGILEKEDIQALTQLLKEEQAHILAIEKIEAERMRAASDRNLSDLLEEMPEPHKGMLEGISKDLWDVILKIQEQNDLNTSLISQSLKFISFSMSIVEPPQDDYNYGPNETGGQGKSLFSSKA</sequence>
<proteinExistence type="predicted"/>
<keyword evidence="3" id="KW-0966">Cell projection</keyword>
<keyword evidence="1" id="KW-1005">Bacterial flagellum biogenesis</keyword>
<dbReference type="InterPro" id="IPR036679">
    <property type="entry name" value="FlgN-like_sf"/>
</dbReference>
<feature type="region of interest" description="Disordered" evidence="2">
    <location>
        <begin position="127"/>
        <end position="149"/>
    </location>
</feature>
<dbReference type="RefSeq" id="WP_167833212.1">
    <property type="nucleotide sequence ID" value="NZ_JAAVUM010000010.1"/>
</dbReference>
<dbReference type="SUPFAM" id="SSF140566">
    <property type="entry name" value="FlgN-like"/>
    <property type="match status" value="1"/>
</dbReference>
<comment type="caution">
    <text evidence="3">The sequence shown here is derived from an EMBL/GenBank/DDBJ whole genome shotgun (WGS) entry which is preliminary data.</text>
</comment>
<keyword evidence="3" id="KW-0282">Flagellum</keyword>
<evidence type="ECO:0000256" key="1">
    <source>
        <dbReference type="ARBA" id="ARBA00022795"/>
    </source>
</evidence>
<protein>
    <submittedName>
        <fullName evidence="3">Flagellar protein FlgN</fullName>
    </submittedName>
</protein>
<dbReference type="AlphaFoldDB" id="A0A846TMC8"/>
<evidence type="ECO:0000256" key="2">
    <source>
        <dbReference type="SAM" id="MobiDB-lite"/>
    </source>
</evidence>
<dbReference type="Pfam" id="PF05130">
    <property type="entry name" value="FlgN"/>
    <property type="match status" value="1"/>
</dbReference>
<gene>
    <name evidence="3" type="ORF">GWK17_15215</name>
</gene>
<accession>A0A846TMC8</accession>
<dbReference type="Proteomes" id="UP000587942">
    <property type="component" value="Unassembled WGS sequence"/>
</dbReference>
<evidence type="ECO:0000313" key="4">
    <source>
        <dbReference type="Proteomes" id="UP000587942"/>
    </source>
</evidence>
<keyword evidence="3" id="KW-0969">Cilium</keyword>
<reference evidence="3 4" key="1">
    <citation type="submission" date="2020-03" db="EMBL/GenBank/DDBJ databases">
        <authorList>
            <person name="Sun Q."/>
        </authorList>
    </citation>
    <scope>NUCLEOTIDE SEQUENCE [LARGE SCALE GENOMIC DNA]</scope>
    <source>
        <strain evidence="3 4">KACC 21451</strain>
    </source>
</reference>
<dbReference type="InterPro" id="IPR007809">
    <property type="entry name" value="FlgN-like"/>
</dbReference>
<dbReference type="Gene3D" id="1.20.58.300">
    <property type="entry name" value="FlgN-like"/>
    <property type="match status" value="1"/>
</dbReference>
<dbReference type="GO" id="GO:0044780">
    <property type="term" value="P:bacterial-type flagellum assembly"/>
    <property type="evidence" value="ECO:0007669"/>
    <property type="project" value="InterPro"/>
</dbReference>
<evidence type="ECO:0000313" key="3">
    <source>
        <dbReference type="EMBL" id="NKE06802.1"/>
    </source>
</evidence>
<organism evidence="3 4">
    <name type="scientific">Mesobacillus selenatarsenatis</name>
    <dbReference type="NCBI Taxonomy" id="388741"/>
    <lineage>
        <taxon>Bacteria</taxon>
        <taxon>Bacillati</taxon>
        <taxon>Bacillota</taxon>
        <taxon>Bacilli</taxon>
        <taxon>Bacillales</taxon>
        <taxon>Bacillaceae</taxon>
        <taxon>Mesobacillus</taxon>
    </lineage>
</organism>
<dbReference type="EMBL" id="JAAVUM010000010">
    <property type="protein sequence ID" value="NKE06802.1"/>
    <property type="molecule type" value="Genomic_DNA"/>
</dbReference>